<sequence length="233" mass="25963">MLVFKGIQKTTLIDFPGKVACTLFLPKCNFRCPFCYNAQLVLEKDTGISITEKEVFDFLDERKGFLDGICITGGEPLMHPSTAEFCKKVKEKGLLVKVDSNGSFPKVLKRLVEESAVDYIAMDIKASRENYAKAAGVNVDLTKIDESIGIIRKSGIEYEFRMTAIPSLHSKDDIVAVGKWLNGSKRFFLQQFNPDVPLLDSSLQGSKTYTKGELLQFSAALKPFFEEVAVRGI</sequence>
<reference evidence="8" key="1">
    <citation type="submission" date="2021-01" db="EMBL/GenBank/DDBJ databases">
        <title>Active Sulfur Cycling in an Early Earth Analoge.</title>
        <authorList>
            <person name="Hahn C.R."/>
            <person name="Youssef N.H."/>
            <person name="Elshahed M."/>
        </authorList>
    </citation>
    <scope>NUCLEOTIDE SEQUENCE</scope>
    <source>
        <strain evidence="8">Zod_Metabat.1151</strain>
    </source>
</reference>
<dbReference type="GO" id="GO:0003824">
    <property type="term" value="F:catalytic activity"/>
    <property type="evidence" value="ECO:0007669"/>
    <property type="project" value="InterPro"/>
</dbReference>
<dbReference type="NCBIfam" id="TIGR02495">
    <property type="entry name" value="NrdG2"/>
    <property type="match status" value="1"/>
</dbReference>
<dbReference type="SFLD" id="SFLDG01094">
    <property type="entry name" value="Uncharacterised_Radical_SAM_Su"/>
    <property type="match status" value="1"/>
</dbReference>
<gene>
    <name evidence="8" type="ORF">JW744_05750</name>
</gene>
<dbReference type="InterPro" id="IPR058240">
    <property type="entry name" value="rSAM_sf"/>
</dbReference>
<dbReference type="CDD" id="cd01335">
    <property type="entry name" value="Radical_SAM"/>
    <property type="match status" value="1"/>
</dbReference>
<dbReference type="Proteomes" id="UP000809243">
    <property type="component" value="Unassembled WGS sequence"/>
</dbReference>
<comment type="caution">
    <text evidence="8">The sequence shown here is derived from an EMBL/GenBank/DDBJ whole genome shotgun (WGS) entry which is preliminary data.</text>
</comment>
<evidence type="ECO:0000256" key="2">
    <source>
        <dbReference type="ARBA" id="ARBA00022485"/>
    </source>
</evidence>
<organism evidence="8 9">
    <name type="scientific">Candidatus Iainarchaeum sp</name>
    <dbReference type="NCBI Taxonomy" id="3101447"/>
    <lineage>
        <taxon>Archaea</taxon>
        <taxon>Candidatus Iainarchaeota</taxon>
        <taxon>Candidatus Iainarchaeia</taxon>
        <taxon>Candidatus Iainarchaeales</taxon>
        <taxon>Candidatus Iainarchaeaceae</taxon>
        <taxon>Candidatus Iainarchaeum</taxon>
    </lineage>
</organism>
<dbReference type="GO" id="GO:0051539">
    <property type="term" value="F:4 iron, 4 sulfur cluster binding"/>
    <property type="evidence" value="ECO:0007669"/>
    <property type="project" value="UniProtKB-KW"/>
</dbReference>
<proteinExistence type="predicted"/>
<evidence type="ECO:0000313" key="8">
    <source>
        <dbReference type="EMBL" id="MBN2067945.1"/>
    </source>
</evidence>
<dbReference type="InterPro" id="IPR013785">
    <property type="entry name" value="Aldolase_TIM"/>
</dbReference>
<dbReference type="EMBL" id="JAFGDB010000102">
    <property type="protein sequence ID" value="MBN2067945.1"/>
    <property type="molecule type" value="Genomic_DNA"/>
</dbReference>
<accession>A0A938YS55</accession>
<name>A0A938YS55_9ARCH</name>
<evidence type="ECO:0000256" key="1">
    <source>
        <dbReference type="ARBA" id="ARBA00001966"/>
    </source>
</evidence>
<dbReference type="SFLD" id="SFLDS00029">
    <property type="entry name" value="Radical_SAM"/>
    <property type="match status" value="1"/>
</dbReference>
<dbReference type="PANTHER" id="PTHR30352">
    <property type="entry name" value="PYRUVATE FORMATE-LYASE-ACTIVATING ENZYME"/>
    <property type="match status" value="1"/>
</dbReference>
<comment type="cofactor">
    <cofactor evidence="1">
        <name>[4Fe-4S] cluster</name>
        <dbReference type="ChEBI" id="CHEBI:49883"/>
    </cofactor>
</comment>
<dbReference type="PANTHER" id="PTHR30352:SF5">
    <property type="entry name" value="PYRUVATE FORMATE-LYASE 1-ACTIVATING ENZYME"/>
    <property type="match status" value="1"/>
</dbReference>
<dbReference type="Pfam" id="PF04055">
    <property type="entry name" value="Radical_SAM"/>
    <property type="match status" value="1"/>
</dbReference>
<keyword evidence="6" id="KW-0411">Iron-sulfur</keyword>
<keyword evidence="5" id="KW-0408">Iron</keyword>
<keyword evidence="4" id="KW-0479">Metal-binding</keyword>
<protein>
    <submittedName>
        <fullName evidence="8">Anaerobic ribonucleoside-triphosphate reductase activating protein</fullName>
    </submittedName>
</protein>
<evidence type="ECO:0000259" key="7">
    <source>
        <dbReference type="PROSITE" id="PS51918"/>
    </source>
</evidence>
<dbReference type="GO" id="GO:0046872">
    <property type="term" value="F:metal ion binding"/>
    <property type="evidence" value="ECO:0007669"/>
    <property type="project" value="UniProtKB-KW"/>
</dbReference>
<evidence type="ECO:0000256" key="6">
    <source>
        <dbReference type="ARBA" id="ARBA00023014"/>
    </source>
</evidence>
<dbReference type="InterPro" id="IPR012840">
    <property type="entry name" value="NrdG2"/>
</dbReference>
<feature type="domain" description="Radical SAM core" evidence="7">
    <location>
        <begin position="14"/>
        <end position="226"/>
    </location>
</feature>
<evidence type="ECO:0000256" key="3">
    <source>
        <dbReference type="ARBA" id="ARBA00022691"/>
    </source>
</evidence>
<dbReference type="InterPro" id="IPR034457">
    <property type="entry name" value="Organic_radical-activating"/>
</dbReference>
<keyword evidence="3" id="KW-0949">S-adenosyl-L-methionine</keyword>
<dbReference type="InterPro" id="IPR007197">
    <property type="entry name" value="rSAM"/>
</dbReference>
<evidence type="ECO:0000256" key="5">
    <source>
        <dbReference type="ARBA" id="ARBA00023004"/>
    </source>
</evidence>
<evidence type="ECO:0000256" key="4">
    <source>
        <dbReference type="ARBA" id="ARBA00022723"/>
    </source>
</evidence>
<dbReference type="Gene3D" id="3.20.20.70">
    <property type="entry name" value="Aldolase class I"/>
    <property type="match status" value="1"/>
</dbReference>
<dbReference type="SUPFAM" id="SSF102114">
    <property type="entry name" value="Radical SAM enzymes"/>
    <property type="match status" value="1"/>
</dbReference>
<evidence type="ECO:0000313" key="9">
    <source>
        <dbReference type="Proteomes" id="UP000809243"/>
    </source>
</evidence>
<dbReference type="PROSITE" id="PS51918">
    <property type="entry name" value="RADICAL_SAM"/>
    <property type="match status" value="1"/>
</dbReference>
<keyword evidence="2" id="KW-0004">4Fe-4S</keyword>
<dbReference type="AlphaFoldDB" id="A0A938YS55"/>